<keyword evidence="2" id="KW-0547">Nucleotide-binding</keyword>
<dbReference type="CDD" id="cd01129">
    <property type="entry name" value="PulE-GspE-like"/>
    <property type="match status" value="1"/>
</dbReference>
<feature type="domain" description="Bacterial type II secretion system protein E" evidence="5">
    <location>
        <begin position="512"/>
        <end position="526"/>
    </location>
</feature>
<dbReference type="InterPro" id="IPR001482">
    <property type="entry name" value="T2SS/T4SS_dom"/>
</dbReference>
<organism evidence="6 7">
    <name type="scientific">Desulfomicrobium apsheronum</name>
    <dbReference type="NCBI Taxonomy" id="52560"/>
    <lineage>
        <taxon>Bacteria</taxon>
        <taxon>Pseudomonadati</taxon>
        <taxon>Thermodesulfobacteriota</taxon>
        <taxon>Desulfovibrionia</taxon>
        <taxon>Desulfovibrionales</taxon>
        <taxon>Desulfomicrobiaceae</taxon>
        <taxon>Desulfomicrobium</taxon>
    </lineage>
</organism>
<evidence type="ECO:0000256" key="2">
    <source>
        <dbReference type="ARBA" id="ARBA00022741"/>
    </source>
</evidence>
<feature type="repeat" description="TPR" evidence="4">
    <location>
        <begin position="79"/>
        <end position="112"/>
    </location>
</feature>
<dbReference type="OrthoDB" id="9805147at2"/>
<dbReference type="GO" id="GO:0005524">
    <property type="term" value="F:ATP binding"/>
    <property type="evidence" value="ECO:0007669"/>
    <property type="project" value="UniProtKB-KW"/>
</dbReference>
<dbReference type="InterPro" id="IPR037257">
    <property type="entry name" value="T2SS_E_N_sf"/>
</dbReference>
<dbReference type="Gene3D" id="3.30.450.90">
    <property type="match status" value="1"/>
</dbReference>
<dbReference type="InterPro" id="IPR019734">
    <property type="entry name" value="TPR_rpt"/>
</dbReference>
<dbReference type="Pfam" id="PF00437">
    <property type="entry name" value="T2SSE"/>
    <property type="match status" value="1"/>
</dbReference>
<dbReference type="InterPro" id="IPR011990">
    <property type="entry name" value="TPR-like_helical_dom_sf"/>
</dbReference>
<protein>
    <submittedName>
        <fullName evidence="6">Type II secretory pathway ATPase GspE/PulE or T4P pilus assembly pathway ATPase PilB</fullName>
    </submittedName>
</protein>
<dbReference type="RefSeq" id="WP_092376756.1">
    <property type="nucleotide sequence ID" value="NZ_FORX01000015.1"/>
</dbReference>
<dbReference type="Proteomes" id="UP000198635">
    <property type="component" value="Unassembled WGS sequence"/>
</dbReference>
<dbReference type="GO" id="GO:0016887">
    <property type="term" value="F:ATP hydrolysis activity"/>
    <property type="evidence" value="ECO:0007669"/>
    <property type="project" value="TreeGrafter"/>
</dbReference>
<dbReference type="Pfam" id="PF05157">
    <property type="entry name" value="MshEN"/>
    <property type="match status" value="1"/>
</dbReference>
<dbReference type="Gene3D" id="1.25.40.10">
    <property type="entry name" value="Tetratricopeptide repeat domain"/>
    <property type="match status" value="1"/>
</dbReference>
<dbReference type="SUPFAM" id="SSF52540">
    <property type="entry name" value="P-loop containing nucleoside triphosphate hydrolases"/>
    <property type="match status" value="1"/>
</dbReference>
<keyword evidence="7" id="KW-1185">Reference proteome</keyword>
<dbReference type="Gene3D" id="3.40.50.300">
    <property type="entry name" value="P-loop containing nucleotide triphosphate hydrolases"/>
    <property type="match status" value="1"/>
</dbReference>
<evidence type="ECO:0000313" key="6">
    <source>
        <dbReference type="EMBL" id="SFK14160.1"/>
    </source>
</evidence>
<accession>A0A1I3X3N2</accession>
<evidence type="ECO:0000256" key="3">
    <source>
        <dbReference type="ARBA" id="ARBA00022840"/>
    </source>
</evidence>
<proteinExistence type="inferred from homology"/>
<dbReference type="InterPro" id="IPR027417">
    <property type="entry name" value="P-loop_NTPase"/>
</dbReference>
<gene>
    <name evidence="6" type="ORF">SAMN04488082_11532</name>
</gene>
<keyword evidence="3" id="KW-0067">ATP-binding</keyword>
<dbReference type="SUPFAM" id="SSF48452">
    <property type="entry name" value="TPR-like"/>
    <property type="match status" value="1"/>
</dbReference>
<dbReference type="PROSITE" id="PS00662">
    <property type="entry name" value="T2SP_E"/>
    <property type="match status" value="1"/>
</dbReference>
<evidence type="ECO:0000256" key="4">
    <source>
        <dbReference type="PROSITE-ProRule" id="PRU00339"/>
    </source>
</evidence>
<dbReference type="InterPro" id="IPR007831">
    <property type="entry name" value="T2SS_GspE_N"/>
</dbReference>
<dbReference type="AlphaFoldDB" id="A0A1I3X3N2"/>
<keyword evidence="4" id="KW-0802">TPR repeat</keyword>
<dbReference type="Gene3D" id="3.30.300.160">
    <property type="entry name" value="Type II secretion system, protein E, N-terminal domain"/>
    <property type="match status" value="1"/>
</dbReference>
<sequence length="702" mass="78814">MDNPQSEEQLLSQAWNLFAKDDYAGVLNICRSGYSHGVRSYDMVRLMLDSLNKLGKVQEQAEVTLKILGENDYPPKVAAKLYFRAGLIFLHQDNHQEARSIFEKVRILDPDFPGIEQRIKALTPRPVTSSSSRYSHLLEKNLITAEQLSAVLSMEGKDSDALLLKEYKIAKKDLGDSLARFYGTEFVPFSAGKEPPFELFEKRRLDPDFLKRYGWLPFAQEGNTITVLMTNPFDLGRLDEIRFIYGTSNVEAKVTLAGDIEQYIEHFYKQFSSGEDLAAAFDEDVESADIVSAGEENEAELSDQDSEVVRMVNALLVEAWRKNVSDIHIEPNPQSRYCMFRFRLDGTCYEFRKVRLPLARPIVSRLKIMASLDIAERRLPQDGKIKIKLPDRNKVVEYRMATIPTLEGMEDVVLRVLASGKPLPLDKLGLLPQNKAAFEKLIYKPYGLILVVGPTGSGKTTTLHSAVSYINTPERKIWTAEDPVEITQEGLRQVQVHPKIGLTFASALRSFLRADPDVIMIGEMRDKETAHIGVESSLTGHLVLSTLHTNSAPETVTRLLDMDLDPFNFADSLLCVLAQRLVKTLCPNCKKAYTPGSEEIEEMGLEFGQGWEVQAKEFLEGKRTLYRKVGCGQCVGGYKGRVGVHELMVNSSGIKNQIKHRKPTEEIRAQAVAEGMLTLKQDGMMKVLQGLTDMDQVRAASG</sequence>
<dbReference type="STRING" id="52560.SAMN04488082_11532"/>
<dbReference type="PANTHER" id="PTHR30258:SF1">
    <property type="entry name" value="PROTEIN TRANSPORT PROTEIN HOFB HOMOLOG"/>
    <property type="match status" value="1"/>
</dbReference>
<evidence type="ECO:0000256" key="1">
    <source>
        <dbReference type="ARBA" id="ARBA00006611"/>
    </source>
</evidence>
<dbReference type="PROSITE" id="PS50005">
    <property type="entry name" value="TPR"/>
    <property type="match status" value="1"/>
</dbReference>
<dbReference type="PANTHER" id="PTHR30258">
    <property type="entry name" value="TYPE II SECRETION SYSTEM PROTEIN GSPE-RELATED"/>
    <property type="match status" value="1"/>
</dbReference>
<evidence type="ECO:0000259" key="5">
    <source>
        <dbReference type="PROSITE" id="PS00662"/>
    </source>
</evidence>
<dbReference type="SUPFAM" id="SSF160246">
    <property type="entry name" value="EspE N-terminal domain-like"/>
    <property type="match status" value="1"/>
</dbReference>
<dbReference type="GO" id="GO:0005886">
    <property type="term" value="C:plasma membrane"/>
    <property type="evidence" value="ECO:0007669"/>
    <property type="project" value="TreeGrafter"/>
</dbReference>
<comment type="similarity">
    <text evidence="1">Belongs to the GSP E family.</text>
</comment>
<name>A0A1I3X3N2_9BACT</name>
<evidence type="ECO:0000313" key="7">
    <source>
        <dbReference type="Proteomes" id="UP000198635"/>
    </source>
</evidence>
<reference evidence="7" key="1">
    <citation type="submission" date="2016-10" db="EMBL/GenBank/DDBJ databases">
        <authorList>
            <person name="Varghese N."/>
            <person name="Submissions S."/>
        </authorList>
    </citation>
    <scope>NUCLEOTIDE SEQUENCE [LARGE SCALE GENOMIC DNA]</scope>
    <source>
        <strain evidence="7">DSM 5918</strain>
    </source>
</reference>
<dbReference type="EMBL" id="FORX01000015">
    <property type="protein sequence ID" value="SFK14160.1"/>
    <property type="molecule type" value="Genomic_DNA"/>
</dbReference>